<evidence type="ECO:0000313" key="2">
    <source>
        <dbReference type="Proteomes" id="UP000272528"/>
    </source>
</evidence>
<dbReference type="InterPro" id="IPR008514">
    <property type="entry name" value="T6SS_Hcp"/>
</dbReference>
<dbReference type="InterPro" id="IPR053165">
    <property type="entry name" value="HSI-I_assembly_Hcp1"/>
</dbReference>
<reference evidence="2" key="1">
    <citation type="submission" date="2018-12" db="EMBL/GenBank/DDBJ databases">
        <title>Genome sequence of Peanibacillus sp.</title>
        <authorList>
            <person name="Subramani G."/>
            <person name="Srinivasan S."/>
            <person name="Kim M.K."/>
        </authorList>
    </citation>
    <scope>NUCLEOTIDE SEQUENCE [LARGE SCALE GENOMIC DNA]</scope>
    <source>
        <strain evidence="2">18JY67-1</strain>
    </source>
</reference>
<protein>
    <submittedName>
        <fullName evidence="1">Type VI secretion system tube protein Hcp</fullName>
    </submittedName>
</protein>
<gene>
    <name evidence="1" type="ORF">EJC50_04490</name>
</gene>
<dbReference type="KEGG" id="palb:EJC50_04490"/>
<organism evidence="1 2">
    <name type="scientific">Paenibacillus albus</name>
    <dbReference type="NCBI Taxonomy" id="2495582"/>
    <lineage>
        <taxon>Bacteria</taxon>
        <taxon>Bacillati</taxon>
        <taxon>Bacillota</taxon>
        <taxon>Bacilli</taxon>
        <taxon>Bacillales</taxon>
        <taxon>Paenibacillaceae</taxon>
        <taxon>Paenibacillus</taxon>
    </lineage>
</organism>
<dbReference type="SUPFAM" id="SSF141452">
    <property type="entry name" value="Hcp1-like"/>
    <property type="match status" value="1"/>
</dbReference>
<accession>A0A3Q8X2L2</accession>
<sequence length="210" mass="22137">MGNNQTYFGGIPISRSLAVSFRKVLTALLITAVLLATASLGGSSANAVSSPDNFQVYLKLDAIPGESNVKGFEQWIPVSDVHFGVEVPMSLSTATGAAAGKPQFDGLSFSKLFDAASMPIFLASVQGKVIKSATLVFVKQAPTPVKFLTINLSNVFVSNYSFNDTVESISLAYSIISVGYSSQKPDGSLNAMVKSAWDVTKNMTATPVIP</sequence>
<dbReference type="PANTHER" id="PTHR36152:SF1">
    <property type="entry name" value="UBIQUITIN-LIKE DOMAIN-CONTAINING PROTEIN"/>
    <property type="match status" value="1"/>
</dbReference>
<dbReference type="Proteomes" id="UP000272528">
    <property type="component" value="Chromosome"/>
</dbReference>
<keyword evidence="2" id="KW-1185">Reference proteome</keyword>
<dbReference type="Gene3D" id="2.30.110.20">
    <property type="entry name" value="Hcp1-like"/>
    <property type="match status" value="1"/>
</dbReference>
<name>A0A3Q8X2L2_9BACL</name>
<dbReference type="AlphaFoldDB" id="A0A3Q8X2L2"/>
<evidence type="ECO:0000313" key="1">
    <source>
        <dbReference type="EMBL" id="AZN39006.1"/>
    </source>
</evidence>
<dbReference type="InterPro" id="IPR036624">
    <property type="entry name" value="Hcp1-lik_sf"/>
</dbReference>
<dbReference type="EMBL" id="CP034437">
    <property type="protein sequence ID" value="AZN39006.1"/>
    <property type="molecule type" value="Genomic_DNA"/>
</dbReference>
<proteinExistence type="predicted"/>
<dbReference type="Pfam" id="PF05638">
    <property type="entry name" value="T6SS_HCP"/>
    <property type="match status" value="1"/>
</dbReference>
<dbReference type="OrthoDB" id="2609555at2"/>
<dbReference type="PANTHER" id="PTHR36152">
    <property type="entry name" value="CYTOPLASMIC PROTEIN-RELATED"/>
    <property type="match status" value="1"/>
</dbReference>